<evidence type="ECO:0000259" key="4">
    <source>
        <dbReference type="PROSITE" id="PS50222"/>
    </source>
</evidence>
<accession>A0A3L6RD27</accession>
<comment type="subunit">
    <text evidence="3">Homodimer. Interacts with CIPK.</text>
</comment>
<evidence type="ECO:0000313" key="5">
    <source>
        <dbReference type="EMBL" id="RLN00727.1"/>
    </source>
</evidence>
<evidence type="ECO:0000256" key="2">
    <source>
        <dbReference type="ARBA" id="ARBA00023774"/>
    </source>
</evidence>
<evidence type="ECO:0000313" key="6">
    <source>
        <dbReference type="Proteomes" id="UP000275267"/>
    </source>
</evidence>
<dbReference type="GO" id="GO:0019900">
    <property type="term" value="F:kinase binding"/>
    <property type="evidence" value="ECO:0007669"/>
    <property type="project" value="UniProtKB-UniRule"/>
</dbReference>
<dbReference type="Gene3D" id="1.10.238.10">
    <property type="entry name" value="EF-hand"/>
    <property type="match status" value="1"/>
</dbReference>
<comment type="similarity">
    <text evidence="2 3">Belongs to the calcineurin regulatory subunit family.</text>
</comment>
<keyword evidence="1 3" id="KW-0677">Repeat</keyword>
<organism evidence="5 6">
    <name type="scientific">Panicum miliaceum</name>
    <name type="common">Proso millet</name>
    <name type="synonym">Broomcorn millet</name>
    <dbReference type="NCBI Taxonomy" id="4540"/>
    <lineage>
        <taxon>Eukaryota</taxon>
        <taxon>Viridiplantae</taxon>
        <taxon>Streptophyta</taxon>
        <taxon>Embryophyta</taxon>
        <taxon>Tracheophyta</taxon>
        <taxon>Spermatophyta</taxon>
        <taxon>Magnoliopsida</taxon>
        <taxon>Liliopsida</taxon>
        <taxon>Poales</taxon>
        <taxon>Poaceae</taxon>
        <taxon>PACMAD clade</taxon>
        <taxon>Panicoideae</taxon>
        <taxon>Panicodae</taxon>
        <taxon>Paniceae</taxon>
        <taxon>Panicinae</taxon>
        <taxon>Panicum</taxon>
        <taxon>Panicum sect. Panicum</taxon>
    </lineage>
</organism>
<keyword evidence="3" id="KW-0106">Calcium</keyword>
<dbReference type="CDD" id="cd00051">
    <property type="entry name" value="EFh"/>
    <property type="match status" value="1"/>
</dbReference>
<dbReference type="PRINTS" id="PR00450">
    <property type="entry name" value="RECOVERIN"/>
</dbReference>
<dbReference type="Pfam" id="PF13202">
    <property type="entry name" value="EF-hand_5"/>
    <property type="match status" value="1"/>
</dbReference>
<keyword evidence="3" id="KW-0479">Metal-binding</keyword>
<dbReference type="SMART" id="SM00054">
    <property type="entry name" value="EFh"/>
    <property type="match status" value="3"/>
</dbReference>
<sequence>MVDFLRRLAAGLLKCCDLDIPNRPKGLEEPERLARETVFNVNEIEALYELFKKISSAVVDDGLINKEEFQLALFKTNRKDSMFADRVFDLFDTKHNGILEFEEFARALSVFHPNAPIDDKIDFAFKLYDLKQQGFIEKQEVKQMVVATLAESGMNLSDDIIEGIIDKTFEEADTKHDGKIDKEEWRNLVLRHPSLLKNMTLPYLRDITTAFPSFVFNSQVEDA</sequence>
<dbReference type="Pfam" id="PF13499">
    <property type="entry name" value="EF-hand_7"/>
    <property type="match status" value="1"/>
</dbReference>
<dbReference type="InterPro" id="IPR011992">
    <property type="entry name" value="EF-hand-dom_pair"/>
</dbReference>
<feature type="domain" description="EF-hand" evidence="4">
    <location>
        <begin position="116"/>
        <end position="151"/>
    </location>
</feature>
<dbReference type="GO" id="GO:0005509">
    <property type="term" value="F:calcium ion binding"/>
    <property type="evidence" value="ECO:0007669"/>
    <property type="project" value="UniProtKB-UniRule"/>
</dbReference>
<comment type="caution">
    <text evidence="5">The sequence shown here is derived from an EMBL/GenBank/DDBJ whole genome shotgun (WGS) entry which is preliminary data.</text>
</comment>
<dbReference type="GO" id="GO:0019722">
    <property type="term" value="P:calcium-mediated signaling"/>
    <property type="evidence" value="ECO:0007669"/>
    <property type="project" value="UniProtKB-UniRule"/>
</dbReference>
<keyword evidence="3" id="KW-0472">Membrane</keyword>
<evidence type="ECO:0000256" key="1">
    <source>
        <dbReference type="ARBA" id="ARBA00022737"/>
    </source>
</evidence>
<dbReference type="InterPro" id="IPR002048">
    <property type="entry name" value="EF_hand_dom"/>
</dbReference>
<dbReference type="InterPro" id="IPR045198">
    <property type="entry name" value="CNBL1-10"/>
</dbReference>
<feature type="domain" description="EF-hand" evidence="4">
    <location>
        <begin position="160"/>
        <end position="195"/>
    </location>
</feature>
<comment type="subcellular location">
    <subcellularLocation>
        <location evidence="3">Membrane</location>
    </subcellularLocation>
</comment>
<dbReference type="PROSITE" id="PS50222">
    <property type="entry name" value="EF_HAND_2"/>
    <property type="match status" value="3"/>
</dbReference>
<comment type="function">
    <text evidence="3">Acts as a calcium sensor. CBL proteins interact with CIPK serine-threonine protein kinases. Binding of a CBL protein to the regulatory NAF domain of a CIPK protein lead to the activation of the kinase in a calcium-dependent manner.</text>
</comment>
<dbReference type="SUPFAM" id="SSF47473">
    <property type="entry name" value="EF-hand"/>
    <property type="match status" value="1"/>
</dbReference>
<protein>
    <recommendedName>
        <fullName evidence="3">Calcineurin B-like protein</fullName>
    </recommendedName>
</protein>
<dbReference type="FunFam" id="1.10.238.10:FF:000073">
    <property type="entry name" value="calcineurin B-like protein 3"/>
    <property type="match status" value="1"/>
</dbReference>
<dbReference type="Proteomes" id="UP000275267">
    <property type="component" value="Unassembled WGS sequence"/>
</dbReference>
<proteinExistence type="inferred from homology"/>
<feature type="domain" description="EF-hand" evidence="4">
    <location>
        <begin position="79"/>
        <end position="114"/>
    </location>
</feature>
<dbReference type="PANTHER" id="PTHR23056:SF134">
    <property type="entry name" value="CALCINEURIN B-LIKE PROTEIN 6"/>
    <property type="match status" value="1"/>
</dbReference>
<reference evidence="6" key="1">
    <citation type="journal article" date="2019" name="Nat. Commun.">
        <title>The genome of broomcorn millet.</title>
        <authorList>
            <person name="Zou C."/>
            <person name="Miki D."/>
            <person name="Li D."/>
            <person name="Tang Q."/>
            <person name="Xiao L."/>
            <person name="Rajput S."/>
            <person name="Deng P."/>
            <person name="Jia W."/>
            <person name="Huang R."/>
            <person name="Zhang M."/>
            <person name="Sun Y."/>
            <person name="Hu J."/>
            <person name="Fu X."/>
            <person name="Schnable P.S."/>
            <person name="Li F."/>
            <person name="Zhang H."/>
            <person name="Feng B."/>
            <person name="Zhu X."/>
            <person name="Liu R."/>
            <person name="Schnable J.C."/>
            <person name="Zhu J.-K."/>
            <person name="Zhang H."/>
        </authorList>
    </citation>
    <scope>NUCLEOTIDE SEQUENCE [LARGE SCALE GENOMIC DNA]</scope>
</reference>
<evidence type="ECO:0000256" key="3">
    <source>
        <dbReference type="RuleBase" id="RU369080"/>
    </source>
</evidence>
<dbReference type="OrthoDB" id="191686at2759"/>
<name>A0A3L6RD27_PANMI</name>
<keyword evidence="6" id="KW-1185">Reference proteome</keyword>
<dbReference type="GO" id="GO:0016020">
    <property type="term" value="C:membrane"/>
    <property type="evidence" value="ECO:0007669"/>
    <property type="project" value="UniProtKB-SubCell"/>
</dbReference>
<gene>
    <name evidence="5" type="ORF">C2845_PM06G14400</name>
</gene>
<dbReference type="AlphaFoldDB" id="A0A3L6RD27"/>
<dbReference type="STRING" id="4540.A0A3L6RD27"/>
<dbReference type="EMBL" id="PQIB02000009">
    <property type="protein sequence ID" value="RLN00727.1"/>
    <property type="molecule type" value="Genomic_DNA"/>
</dbReference>
<dbReference type="PANTHER" id="PTHR23056">
    <property type="entry name" value="CALCINEURIN B"/>
    <property type="match status" value="1"/>
</dbReference>